<comment type="similarity">
    <text evidence="5">Belongs to the MIP/aquaporin (TC 1.A.8) family.</text>
</comment>
<dbReference type="Proteomes" id="UP000054321">
    <property type="component" value="Unassembled WGS sequence"/>
</dbReference>
<reference evidence="7 8" key="1">
    <citation type="submission" date="2014-04" db="EMBL/GenBank/DDBJ databases">
        <authorList>
            <consortium name="DOE Joint Genome Institute"/>
            <person name="Kuo A."/>
            <person name="Martino E."/>
            <person name="Perotto S."/>
            <person name="Kohler A."/>
            <person name="Nagy L.G."/>
            <person name="Floudas D."/>
            <person name="Copeland A."/>
            <person name="Barry K.W."/>
            <person name="Cichocki N."/>
            <person name="Veneault-Fourrey C."/>
            <person name="LaButti K."/>
            <person name="Lindquist E.A."/>
            <person name="Lipzen A."/>
            <person name="Lundell T."/>
            <person name="Morin E."/>
            <person name="Murat C."/>
            <person name="Sun H."/>
            <person name="Tunlid A."/>
            <person name="Henrissat B."/>
            <person name="Grigoriev I.V."/>
            <person name="Hibbett D.S."/>
            <person name="Martin F."/>
            <person name="Nordberg H.P."/>
            <person name="Cantor M.N."/>
            <person name="Hua S.X."/>
        </authorList>
    </citation>
    <scope>NUCLEOTIDE SEQUENCE [LARGE SCALE GENOMIC DNA]</scope>
    <source>
        <strain evidence="7 8">Zn</strain>
    </source>
</reference>
<dbReference type="Pfam" id="PF00230">
    <property type="entry name" value="MIP"/>
    <property type="match status" value="1"/>
</dbReference>
<keyword evidence="8" id="KW-1185">Reference proteome</keyword>
<feature type="transmembrane region" description="Helical" evidence="6">
    <location>
        <begin position="66"/>
        <end position="90"/>
    </location>
</feature>
<dbReference type="HOGENOM" id="CLU_020019_5_0_1"/>
<dbReference type="STRING" id="913774.A0A0C3D1R5"/>
<dbReference type="GO" id="GO:0015267">
    <property type="term" value="F:channel activity"/>
    <property type="evidence" value="ECO:0007669"/>
    <property type="project" value="InterPro"/>
</dbReference>
<dbReference type="Gene3D" id="1.20.1080.10">
    <property type="entry name" value="Glycerol uptake facilitator protein"/>
    <property type="match status" value="1"/>
</dbReference>
<dbReference type="AlphaFoldDB" id="A0A0C3D1R5"/>
<evidence type="ECO:0000256" key="2">
    <source>
        <dbReference type="ARBA" id="ARBA00022692"/>
    </source>
</evidence>
<dbReference type="EMBL" id="KN832872">
    <property type="protein sequence ID" value="KIN05169.1"/>
    <property type="molecule type" value="Genomic_DNA"/>
</dbReference>
<organism evidence="7 8">
    <name type="scientific">Oidiodendron maius (strain Zn)</name>
    <dbReference type="NCBI Taxonomy" id="913774"/>
    <lineage>
        <taxon>Eukaryota</taxon>
        <taxon>Fungi</taxon>
        <taxon>Dikarya</taxon>
        <taxon>Ascomycota</taxon>
        <taxon>Pezizomycotina</taxon>
        <taxon>Leotiomycetes</taxon>
        <taxon>Leotiomycetes incertae sedis</taxon>
        <taxon>Myxotrichaceae</taxon>
        <taxon>Oidiodendron</taxon>
    </lineage>
</organism>
<dbReference type="OrthoDB" id="3222at2759"/>
<gene>
    <name evidence="7" type="ORF">OIDMADRAFT_115909</name>
</gene>
<evidence type="ECO:0000313" key="7">
    <source>
        <dbReference type="EMBL" id="KIN05169.1"/>
    </source>
</evidence>
<evidence type="ECO:0000256" key="6">
    <source>
        <dbReference type="SAM" id="Phobius"/>
    </source>
</evidence>
<feature type="transmembrane region" description="Helical" evidence="6">
    <location>
        <begin position="197"/>
        <end position="223"/>
    </location>
</feature>
<evidence type="ECO:0000256" key="4">
    <source>
        <dbReference type="ARBA" id="ARBA00023136"/>
    </source>
</evidence>
<dbReference type="InParanoid" id="A0A0C3D1R5"/>
<keyword evidence="2 5" id="KW-0812">Transmembrane</keyword>
<evidence type="ECO:0000313" key="8">
    <source>
        <dbReference type="Proteomes" id="UP000054321"/>
    </source>
</evidence>
<evidence type="ECO:0008006" key="9">
    <source>
        <dbReference type="Google" id="ProtNLM"/>
    </source>
</evidence>
<keyword evidence="4 6" id="KW-0472">Membrane</keyword>
<dbReference type="PRINTS" id="PR00783">
    <property type="entry name" value="MINTRINSICP"/>
</dbReference>
<feature type="transmembrane region" description="Helical" evidence="6">
    <location>
        <begin position="159"/>
        <end position="177"/>
    </location>
</feature>
<evidence type="ECO:0000256" key="3">
    <source>
        <dbReference type="ARBA" id="ARBA00022989"/>
    </source>
</evidence>
<dbReference type="PANTHER" id="PTHR47002:SF2">
    <property type="entry name" value="AQUAPORIN AQPAE.A-LIKE"/>
    <property type="match status" value="1"/>
</dbReference>
<name>A0A0C3D1R5_OIDMZ</name>
<reference evidence="8" key="2">
    <citation type="submission" date="2015-01" db="EMBL/GenBank/DDBJ databases">
        <title>Evolutionary Origins and Diversification of the Mycorrhizal Mutualists.</title>
        <authorList>
            <consortium name="DOE Joint Genome Institute"/>
            <consortium name="Mycorrhizal Genomics Consortium"/>
            <person name="Kohler A."/>
            <person name="Kuo A."/>
            <person name="Nagy L.G."/>
            <person name="Floudas D."/>
            <person name="Copeland A."/>
            <person name="Barry K.W."/>
            <person name="Cichocki N."/>
            <person name="Veneault-Fourrey C."/>
            <person name="LaButti K."/>
            <person name="Lindquist E.A."/>
            <person name="Lipzen A."/>
            <person name="Lundell T."/>
            <person name="Morin E."/>
            <person name="Murat C."/>
            <person name="Riley R."/>
            <person name="Ohm R."/>
            <person name="Sun H."/>
            <person name="Tunlid A."/>
            <person name="Henrissat B."/>
            <person name="Grigoriev I.V."/>
            <person name="Hibbett D.S."/>
            <person name="Martin F."/>
        </authorList>
    </citation>
    <scope>NUCLEOTIDE SEQUENCE [LARGE SCALE GENOMIC DNA]</scope>
    <source>
        <strain evidence="8">Zn</strain>
    </source>
</reference>
<keyword evidence="5" id="KW-0813">Transport</keyword>
<feature type="transmembrane region" description="Helical" evidence="6">
    <location>
        <begin position="280"/>
        <end position="302"/>
    </location>
</feature>
<dbReference type="PANTHER" id="PTHR47002">
    <property type="entry name" value="AQUAPORIN-LIKE"/>
    <property type="match status" value="1"/>
</dbReference>
<dbReference type="InterPro" id="IPR000425">
    <property type="entry name" value="MIP"/>
</dbReference>
<comment type="subcellular location">
    <subcellularLocation>
        <location evidence="1">Membrane</location>
        <topology evidence="1">Multi-pass membrane protein</topology>
    </subcellularLocation>
</comment>
<evidence type="ECO:0000256" key="1">
    <source>
        <dbReference type="ARBA" id="ARBA00004141"/>
    </source>
</evidence>
<feature type="transmembrane region" description="Helical" evidence="6">
    <location>
        <begin position="110"/>
        <end position="133"/>
    </location>
</feature>
<accession>A0A0C3D1R5</accession>
<dbReference type="SUPFAM" id="SSF81338">
    <property type="entry name" value="Aquaporin-like"/>
    <property type="match status" value="1"/>
</dbReference>
<sequence>MTQHRASLPANPASQPFAGRLGGNQEFILDPKNVDNVQTLKRVPDASPFISISEIFNLRGFLEIELWKAAVTEFIGTLLLVWITGFIAAHSSLTPAPQPSPTSGVYSTPIYLGPLTGGVTNMIILALFIYTLGPVSGAHLNPMITISTFTARLTSFPRMVLYVAFQTGGGAIGGLLLRVSFGSRNFQAGGCFLDSSLIPIGDIFALEFMADFTLLFLAFGVGLDPRQRETFGPALGPFLVGLTLGVLSFGTGFTRTGYGGSSMNPARCTGIFVGSRFPEWAWVVWVSPICASIIHGLIYWAFPPWTYPKSNRSESTLA</sequence>
<protein>
    <recommendedName>
        <fullName evidence="9">Aquaporin</fullName>
    </recommendedName>
</protein>
<dbReference type="InterPro" id="IPR023271">
    <property type="entry name" value="Aquaporin-like"/>
</dbReference>
<proteinExistence type="inferred from homology"/>
<keyword evidence="3 6" id="KW-1133">Transmembrane helix</keyword>
<dbReference type="GO" id="GO:0016020">
    <property type="term" value="C:membrane"/>
    <property type="evidence" value="ECO:0007669"/>
    <property type="project" value="UniProtKB-SubCell"/>
</dbReference>
<feature type="transmembrane region" description="Helical" evidence="6">
    <location>
        <begin position="235"/>
        <end position="253"/>
    </location>
</feature>
<evidence type="ECO:0000256" key="5">
    <source>
        <dbReference type="RuleBase" id="RU000477"/>
    </source>
</evidence>